<dbReference type="EMBL" id="JASCZI010030244">
    <property type="protein sequence ID" value="MED6119678.1"/>
    <property type="molecule type" value="Genomic_DNA"/>
</dbReference>
<feature type="region of interest" description="Disordered" evidence="1">
    <location>
        <begin position="48"/>
        <end position="69"/>
    </location>
</feature>
<evidence type="ECO:0000313" key="2">
    <source>
        <dbReference type="EMBL" id="MED6119678.1"/>
    </source>
</evidence>
<organism evidence="2 3">
    <name type="scientific">Stylosanthes scabra</name>
    <dbReference type="NCBI Taxonomy" id="79078"/>
    <lineage>
        <taxon>Eukaryota</taxon>
        <taxon>Viridiplantae</taxon>
        <taxon>Streptophyta</taxon>
        <taxon>Embryophyta</taxon>
        <taxon>Tracheophyta</taxon>
        <taxon>Spermatophyta</taxon>
        <taxon>Magnoliopsida</taxon>
        <taxon>eudicotyledons</taxon>
        <taxon>Gunneridae</taxon>
        <taxon>Pentapetalae</taxon>
        <taxon>rosids</taxon>
        <taxon>fabids</taxon>
        <taxon>Fabales</taxon>
        <taxon>Fabaceae</taxon>
        <taxon>Papilionoideae</taxon>
        <taxon>50 kb inversion clade</taxon>
        <taxon>dalbergioids sensu lato</taxon>
        <taxon>Dalbergieae</taxon>
        <taxon>Pterocarpus clade</taxon>
        <taxon>Stylosanthes</taxon>
    </lineage>
</organism>
<dbReference type="Proteomes" id="UP001341840">
    <property type="component" value="Unassembled WGS sequence"/>
</dbReference>
<evidence type="ECO:0000313" key="3">
    <source>
        <dbReference type="Proteomes" id="UP001341840"/>
    </source>
</evidence>
<reference evidence="2 3" key="1">
    <citation type="journal article" date="2023" name="Plants (Basel)">
        <title>Bridging the Gap: Combining Genomics and Transcriptomics Approaches to Understand Stylosanthes scabra, an Orphan Legume from the Brazilian Caatinga.</title>
        <authorList>
            <person name="Ferreira-Neto J.R.C."/>
            <person name="da Silva M.D."/>
            <person name="Binneck E."/>
            <person name="de Melo N.F."/>
            <person name="da Silva R.H."/>
            <person name="de Melo A.L.T.M."/>
            <person name="Pandolfi V."/>
            <person name="Bustamante F.O."/>
            <person name="Brasileiro-Vidal A.C."/>
            <person name="Benko-Iseppon A.M."/>
        </authorList>
    </citation>
    <scope>NUCLEOTIDE SEQUENCE [LARGE SCALE GENOMIC DNA]</scope>
    <source>
        <tissue evidence="2">Leaves</tissue>
    </source>
</reference>
<accession>A0ABU6R653</accession>
<feature type="compositionally biased region" description="Basic and acidic residues" evidence="1">
    <location>
        <begin position="173"/>
        <end position="198"/>
    </location>
</feature>
<protein>
    <submittedName>
        <fullName evidence="2">Uncharacterized protein</fullName>
    </submittedName>
</protein>
<proteinExistence type="predicted"/>
<keyword evidence="3" id="KW-1185">Reference proteome</keyword>
<gene>
    <name evidence="2" type="ORF">PIB30_013795</name>
</gene>
<sequence length="198" mass="23037">MKGRRSEDVQYEGKKFVTNNHVHPSDLKETINQIWKVHCQVGKIKKKKRLGRKVSGNQKPTTKKVSRHKVTKEVERLGNEVVNDGEEVLEKVLEKEDTTRVVQIKEIKKTKTRDECVSNIDFETGGYKDGVDLMSILKEQNEAIALKRKKTKQKEKARKRADQREQNQINVCVKDDKKVEEHDSREGDHLDFGYRALE</sequence>
<feature type="compositionally biased region" description="Basic residues" evidence="1">
    <location>
        <begin position="147"/>
        <end position="159"/>
    </location>
</feature>
<feature type="region of interest" description="Disordered" evidence="1">
    <location>
        <begin position="147"/>
        <end position="198"/>
    </location>
</feature>
<comment type="caution">
    <text evidence="2">The sequence shown here is derived from an EMBL/GenBank/DDBJ whole genome shotgun (WGS) entry which is preliminary data.</text>
</comment>
<evidence type="ECO:0000256" key="1">
    <source>
        <dbReference type="SAM" id="MobiDB-lite"/>
    </source>
</evidence>
<name>A0ABU6R653_9FABA</name>